<dbReference type="AlphaFoldDB" id="A0A444YVR2"/>
<dbReference type="STRING" id="3818.A0A444YVR2"/>
<evidence type="ECO:0000259" key="2">
    <source>
        <dbReference type="Pfam" id="PF25794"/>
    </source>
</evidence>
<dbReference type="InterPro" id="IPR052972">
    <property type="entry name" value="Sacsin_chaperone_reg"/>
</dbReference>
<reference evidence="3 4" key="1">
    <citation type="submission" date="2019-01" db="EMBL/GenBank/DDBJ databases">
        <title>Sequencing of cultivated peanut Arachis hypogaea provides insights into genome evolution and oil improvement.</title>
        <authorList>
            <person name="Chen X."/>
        </authorList>
    </citation>
    <scope>NUCLEOTIDE SEQUENCE [LARGE SCALE GENOMIC DNA]</scope>
    <source>
        <strain evidence="4">cv. Fuhuasheng</strain>
        <tissue evidence="3">Leaves</tissue>
    </source>
</reference>
<evidence type="ECO:0000313" key="3">
    <source>
        <dbReference type="EMBL" id="RYR05986.1"/>
    </source>
</evidence>
<dbReference type="SUPFAM" id="SSF55874">
    <property type="entry name" value="ATPase domain of HSP90 chaperone/DNA topoisomerase II/histidine kinase"/>
    <property type="match status" value="1"/>
</dbReference>
<dbReference type="InterPro" id="IPR058210">
    <property type="entry name" value="SACS/Nov_dom"/>
</dbReference>
<feature type="region of interest" description="Disordered" evidence="1">
    <location>
        <begin position="48"/>
        <end position="73"/>
    </location>
</feature>
<sequence>MALPSSSVRHTITQSRTTITVIAAAVTVSPRLQRTLELSVGVSLDRLTSSKPSSTSSIAANDGLPVRLRPDGGPHAPNQDVLVNYLEGTTVLKELIQNANDAGATTVSLCLDCHFHRCDSLITNTLVQWQGPAVLAYNDTVFTKEDFVNISMIGGSSKHGQTWKTGRFGVFIFQKFWRQIFGSEGVRVTVGGGRGSGTERRCGPCWDWVAENIEREGRDNGNSGGEKSNLEILFNFLGFR</sequence>
<dbReference type="PANTHER" id="PTHR15600:SF42">
    <property type="entry name" value="SACSIN"/>
    <property type="match status" value="1"/>
</dbReference>
<dbReference type="Proteomes" id="UP000289738">
    <property type="component" value="Chromosome B06"/>
</dbReference>
<evidence type="ECO:0000256" key="1">
    <source>
        <dbReference type="SAM" id="MobiDB-lite"/>
    </source>
</evidence>
<dbReference type="InterPro" id="IPR036890">
    <property type="entry name" value="HATPase_C_sf"/>
</dbReference>
<gene>
    <name evidence="3" type="ORF">Ahy_B06g085796</name>
</gene>
<evidence type="ECO:0000313" key="4">
    <source>
        <dbReference type="Proteomes" id="UP000289738"/>
    </source>
</evidence>
<accession>A0A444YVR2</accession>
<dbReference type="Pfam" id="PF25794">
    <property type="entry name" value="SACS"/>
    <property type="match status" value="1"/>
</dbReference>
<comment type="caution">
    <text evidence="3">The sequence shown here is derived from an EMBL/GenBank/DDBJ whole genome shotgun (WGS) entry which is preliminary data.</text>
</comment>
<proteinExistence type="predicted"/>
<keyword evidence="4" id="KW-1185">Reference proteome</keyword>
<feature type="domain" description="Sacsin/Nov" evidence="2">
    <location>
        <begin position="80"/>
        <end position="170"/>
    </location>
</feature>
<dbReference type="PANTHER" id="PTHR15600">
    <property type="entry name" value="SACSIN"/>
    <property type="match status" value="1"/>
</dbReference>
<name>A0A444YVR2_ARAHY</name>
<protein>
    <recommendedName>
        <fullName evidence="2">Sacsin/Nov domain-containing protein</fullName>
    </recommendedName>
</protein>
<dbReference type="GO" id="GO:0030544">
    <property type="term" value="F:Hsp70 protein binding"/>
    <property type="evidence" value="ECO:0007669"/>
    <property type="project" value="TreeGrafter"/>
</dbReference>
<dbReference type="EMBL" id="SDMP01000016">
    <property type="protein sequence ID" value="RYR05986.1"/>
    <property type="molecule type" value="Genomic_DNA"/>
</dbReference>
<organism evidence="3 4">
    <name type="scientific">Arachis hypogaea</name>
    <name type="common">Peanut</name>
    <dbReference type="NCBI Taxonomy" id="3818"/>
    <lineage>
        <taxon>Eukaryota</taxon>
        <taxon>Viridiplantae</taxon>
        <taxon>Streptophyta</taxon>
        <taxon>Embryophyta</taxon>
        <taxon>Tracheophyta</taxon>
        <taxon>Spermatophyta</taxon>
        <taxon>Magnoliopsida</taxon>
        <taxon>eudicotyledons</taxon>
        <taxon>Gunneridae</taxon>
        <taxon>Pentapetalae</taxon>
        <taxon>rosids</taxon>
        <taxon>fabids</taxon>
        <taxon>Fabales</taxon>
        <taxon>Fabaceae</taxon>
        <taxon>Papilionoideae</taxon>
        <taxon>50 kb inversion clade</taxon>
        <taxon>dalbergioids sensu lato</taxon>
        <taxon>Dalbergieae</taxon>
        <taxon>Pterocarpus clade</taxon>
        <taxon>Arachis</taxon>
    </lineage>
</organism>